<reference evidence="1 2" key="1">
    <citation type="submission" date="2018-11" db="EMBL/GenBank/DDBJ databases">
        <title>Sequencing the genomes of 1000 actinobacteria strains.</title>
        <authorList>
            <person name="Klenk H.-P."/>
        </authorList>
    </citation>
    <scope>NUCLEOTIDE SEQUENCE [LARGE SCALE GENOMIC DNA]</scope>
    <source>
        <strain evidence="1 2">DSM 44254</strain>
    </source>
</reference>
<accession>A0A3N1D3L4</accession>
<evidence type="ECO:0000313" key="1">
    <source>
        <dbReference type="EMBL" id="ROO88115.1"/>
    </source>
</evidence>
<organism evidence="1 2">
    <name type="scientific">Actinocorallia herbida</name>
    <dbReference type="NCBI Taxonomy" id="58109"/>
    <lineage>
        <taxon>Bacteria</taxon>
        <taxon>Bacillati</taxon>
        <taxon>Actinomycetota</taxon>
        <taxon>Actinomycetes</taxon>
        <taxon>Streptosporangiales</taxon>
        <taxon>Thermomonosporaceae</taxon>
        <taxon>Actinocorallia</taxon>
    </lineage>
</organism>
<comment type="caution">
    <text evidence="1">The sequence shown here is derived from an EMBL/GenBank/DDBJ whole genome shotgun (WGS) entry which is preliminary data.</text>
</comment>
<proteinExistence type="predicted"/>
<gene>
    <name evidence="1" type="ORF">EDD29_5773</name>
</gene>
<dbReference type="Proteomes" id="UP000272400">
    <property type="component" value="Unassembled WGS sequence"/>
</dbReference>
<name>A0A3N1D3L4_9ACTN</name>
<sequence>MVGAHGGSGCSTLAALLQPSWDLGSIGHLYEVGEAPVRSDGRPLVVACRNTVPAAKAATTAVTVLGSHREWVACLVVVGDGAAEPKDASARFTLLQARVGGIVRFPYLREVRLVDDPALVELSGSARRALRDIRGYAAEAVVPRREGSGGMR</sequence>
<evidence type="ECO:0000313" key="2">
    <source>
        <dbReference type="Proteomes" id="UP000272400"/>
    </source>
</evidence>
<keyword evidence="2" id="KW-1185">Reference proteome</keyword>
<dbReference type="OrthoDB" id="3428863at2"/>
<dbReference type="RefSeq" id="WP_123667367.1">
    <property type="nucleotide sequence ID" value="NZ_RJKE01000001.1"/>
</dbReference>
<dbReference type="EMBL" id="RJKE01000001">
    <property type="protein sequence ID" value="ROO88115.1"/>
    <property type="molecule type" value="Genomic_DNA"/>
</dbReference>
<dbReference type="AlphaFoldDB" id="A0A3N1D3L4"/>
<protein>
    <submittedName>
        <fullName evidence="1">Uncharacterized protein</fullName>
    </submittedName>
</protein>